<dbReference type="AlphaFoldDB" id="A0A135ZGN7"/>
<keyword evidence="2" id="KW-0813">Transport</keyword>
<dbReference type="RefSeq" id="WP_060463013.1">
    <property type="nucleotide sequence ID" value="NZ_CP083390.1"/>
</dbReference>
<keyword evidence="4 9" id="KW-0762">Sugar transport</keyword>
<dbReference type="Proteomes" id="UP001434419">
    <property type="component" value="Unassembled WGS sequence"/>
</dbReference>
<dbReference type="EMBL" id="JBETVU010000007">
    <property type="protein sequence ID" value="MES5148394.1"/>
    <property type="molecule type" value="Genomic_DNA"/>
</dbReference>
<name>A0A135ZGN7_9LACO</name>
<evidence type="ECO:0000256" key="5">
    <source>
        <dbReference type="ARBA" id="ARBA00022679"/>
    </source>
</evidence>
<evidence type="ECO:0000313" key="9">
    <source>
        <dbReference type="EMBL" id="MES5148394.1"/>
    </source>
</evidence>
<evidence type="ECO:0000256" key="6">
    <source>
        <dbReference type="ARBA" id="ARBA00022683"/>
    </source>
</evidence>
<evidence type="ECO:0000259" key="8">
    <source>
        <dbReference type="PROSITE" id="PS51096"/>
    </source>
</evidence>
<evidence type="ECO:0000313" key="11">
    <source>
        <dbReference type="Proteomes" id="UP000295195"/>
    </source>
</evidence>
<dbReference type="InterPro" id="IPR033887">
    <property type="entry name" value="PTS_IIA_man"/>
</dbReference>
<evidence type="ECO:0000256" key="7">
    <source>
        <dbReference type="ARBA" id="ARBA00022777"/>
    </source>
</evidence>
<dbReference type="PROSITE" id="PS51096">
    <property type="entry name" value="PTS_EIIA_TYPE_4"/>
    <property type="match status" value="1"/>
</dbReference>
<comment type="subcellular location">
    <subcellularLocation>
        <location evidence="1">Cytoplasm</location>
    </subcellularLocation>
</comment>
<evidence type="ECO:0000256" key="1">
    <source>
        <dbReference type="ARBA" id="ARBA00004496"/>
    </source>
</evidence>
<keyword evidence="6" id="KW-0598">Phosphotransferase system</keyword>
<evidence type="ECO:0000313" key="10">
    <source>
        <dbReference type="EMBL" id="TDN28502.1"/>
    </source>
</evidence>
<keyword evidence="3" id="KW-0963">Cytoplasm</keyword>
<dbReference type="GO" id="GO:0016020">
    <property type="term" value="C:membrane"/>
    <property type="evidence" value="ECO:0007669"/>
    <property type="project" value="InterPro"/>
</dbReference>
<dbReference type="InterPro" id="IPR004701">
    <property type="entry name" value="PTS_EIIA_man-typ"/>
</dbReference>
<dbReference type="Pfam" id="PF03610">
    <property type="entry name" value="EIIA-man"/>
    <property type="match status" value="1"/>
</dbReference>
<accession>A0A135ZGN7</accession>
<feature type="domain" description="PTS EIIA type-4" evidence="8">
    <location>
        <begin position="1"/>
        <end position="123"/>
    </location>
</feature>
<dbReference type="GO" id="GO:0009401">
    <property type="term" value="P:phosphoenolpyruvate-dependent sugar phosphotransferase system"/>
    <property type="evidence" value="ECO:0007669"/>
    <property type="project" value="UniProtKB-KW"/>
</dbReference>
<gene>
    <name evidence="9" type="ORF">ABVC42_00260</name>
    <name evidence="10" type="ORF">CEE75_12930</name>
</gene>
<dbReference type="PANTHER" id="PTHR33799">
    <property type="entry name" value="PTS PERMEASE-RELATED-RELATED"/>
    <property type="match status" value="1"/>
</dbReference>
<evidence type="ECO:0000256" key="4">
    <source>
        <dbReference type="ARBA" id="ARBA00022597"/>
    </source>
</evidence>
<dbReference type="InterPro" id="IPR051471">
    <property type="entry name" value="Bacterial_PTS_sugar_comp"/>
</dbReference>
<keyword evidence="5" id="KW-0808">Transferase</keyword>
<dbReference type="CDD" id="cd00006">
    <property type="entry name" value="PTS_IIA_man"/>
    <property type="match status" value="1"/>
</dbReference>
<organism evidence="10 11">
    <name type="scientific">Lactobacillus crispatus</name>
    <dbReference type="NCBI Taxonomy" id="47770"/>
    <lineage>
        <taxon>Bacteria</taxon>
        <taxon>Bacillati</taxon>
        <taxon>Bacillota</taxon>
        <taxon>Bacilli</taxon>
        <taxon>Lactobacillales</taxon>
        <taxon>Lactobacillaceae</taxon>
        <taxon>Lactobacillus</taxon>
    </lineage>
</organism>
<protein>
    <submittedName>
        <fullName evidence="10">PTS mannose transporter subunit IIB</fullName>
    </submittedName>
    <submittedName>
        <fullName evidence="9">PTS sugar transporter subunit IIA</fullName>
    </submittedName>
</protein>
<evidence type="ECO:0000256" key="3">
    <source>
        <dbReference type="ARBA" id="ARBA00022490"/>
    </source>
</evidence>
<evidence type="ECO:0000313" key="12">
    <source>
        <dbReference type="Proteomes" id="UP001434419"/>
    </source>
</evidence>
<comment type="caution">
    <text evidence="10">The sequence shown here is derived from an EMBL/GenBank/DDBJ whole genome shotgun (WGS) entry which is preliminary data.</text>
</comment>
<keyword evidence="12" id="KW-1185">Reference proteome</keyword>
<reference evidence="10 11" key="1">
    <citation type="submission" date="2017-06" db="EMBL/GenBank/DDBJ databases">
        <authorList>
            <person name="Swanenburg J."/>
            <person name="Kort R."/>
        </authorList>
    </citation>
    <scope>NUCLEOTIDE SEQUENCE [LARGE SCALE GENOMIC DNA]</scope>
    <source>
        <strain evidence="10 11">RL05</strain>
    </source>
</reference>
<dbReference type="InterPro" id="IPR036662">
    <property type="entry name" value="PTS_EIIA_man-typ_sf"/>
</dbReference>
<sequence>MIQIILASHGDFCRGLKQTVEMIAGKTDNLKIESFRPGQDPDAYRVEFEKALGNDKKTPILVLVDLKGGTPYNTAMYLSQSYNLKVITGVNLPMLLTLVTTRNEESTIQQLVDLALNQDNWGIENAKIGRTHHAKLSLN</sequence>
<dbReference type="Gene3D" id="3.40.50.510">
    <property type="entry name" value="Phosphotransferase system, mannose-type IIA component"/>
    <property type="match status" value="1"/>
</dbReference>
<evidence type="ECO:0000256" key="2">
    <source>
        <dbReference type="ARBA" id="ARBA00022448"/>
    </source>
</evidence>
<dbReference type="SUPFAM" id="SSF53062">
    <property type="entry name" value="PTS system fructose IIA component-like"/>
    <property type="match status" value="1"/>
</dbReference>
<reference evidence="9" key="2">
    <citation type="submission" date="2024-06" db="EMBL/GenBank/DDBJ databases">
        <title>Vaginal Lactobacillus fatty acid response mechanisms reveal a metabolite-targeted strategy for bacterial vaginosis treatment.</title>
        <authorList>
            <person name="Zhu M."/>
            <person name="Blainey P.C."/>
            <person name="Bloom S.M."/>
            <person name="Kwon D.S."/>
        </authorList>
    </citation>
    <scope>NUCLEOTIDE SEQUENCE</scope>
    <source>
        <strain evidence="9">194_F1_1</strain>
    </source>
</reference>
<dbReference type="Proteomes" id="UP000295195">
    <property type="component" value="Unassembled WGS sequence"/>
</dbReference>
<dbReference type="EMBL" id="NKLP01000285">
    <property type="protein sequence ID" value="TDN28502.1"/>
    <property type="molecule type" value="Genomic_DNA"/>
</dbReference>
<dbReference type="GO" id="GO:0016301">
    <property type="term" value="F:kinase activity"/>
    <property type="evidence" value="ECO:0007669"/>
    <property type="project" value="UniProtKB-KW"/>
</dbReference>
<keyword evidence="7" id="KW-0418">Kinase</keyword>
<dbReference type="PANTHER" id="PTHR33799:SF1">
    <property type="entry name" value="PTS SYSTEM MANNOSE-SPECIFIC EIIAB COMPONENT-RELATED"/>
    <property type="match status" value="1"/>
</dbReference>
<proteinExistence type="predicted"/>
<dbReference type="GO" id="GO:0005737">
    <property type="term" value="C:cytoplasm"/>
    <property type="evidence" value="ECO:0007669"/>
    <property type="project" value="UniProtKB-SubCell"/>
</dbReference>